<feature type="region of interest" description="Disordered" evidence="1">
    <location>
        <begin position="14"/>
        <end position="57"/>
    </location>
</feature>
<dbReference type="Proteomes" id="UP000079169">
    <property type="component" value="Unplaced"/>
</dbReference>
<name>A0A3Q0IXH8_DIACI</name>
<accession>A0A3Q0IXH8</accession>
<protein>
    <submittedName>
        <fullName evidence="3">Uncharacterized protein LOC113468325</fullName>
    </submittedName>
</protein>
<feature type="compositionally biased region" description="Acidic residues" evidence="1">
    <location>
        <begin position="47"/>
        <end position="57"/>
    </location>
</feature>
<gene>
    <name evidence="3" type="primary">LOC113468325</name>
</gene>
<dbReference type="AlphaFoldDB" id="A0A3Q0IXH8"/>
<dbReference type="PaxDb" id="121845-A0A3Q0IXH8"/>
<dbReference type="KEGG" id="dci:113468325"/>
<evidence type="ECO:0000313" key="2">
    <source>
        <dbReference type="Proteomes" id="UP000079169"/>
    </source>
</evidence>
<evidence type="ECO:0000313" key="3">
    <source>
        <dbReference type="RefSeq" id="XP_026680951.1"/>
    </source>
</evidence>
<reference evidence="3" key="1">
    <citation type="submission" date="2025-08" db="UniProtKB">
        <authorList>
            <consortium name="RefSeq"/>
        </authorList>
    </citation>
    <scope>IDENTIFICATION</scope>
</reference>
<organism evidence="2 3">
    <name type="scientific">Diaphorina citri</name>
    <name type="common">Asian citrus psyllid</name>
    <dbReference type="NCBI Taxonomy" id="121845"/>
    <lineage>
        <taxon>Eukaryota</taxon>
        <taxon>Metazoa</taxon>
        <taxon>Ecdysozoa</taxon>
        <taxon>Arthropoda</taxon>
        <taxon>Hexapoda</taxon>
        <taxon>Insecta</taxon>
        <taxon>Pterygota</taxon>
        <taxon>Neoptera</taxon>
        <taxon>Paraneoptera</taxon>
        <taxon>Hemiptera</taxon>
        <taxon>Sternorrhyncha</taxon>
        <taxon>Psylloidea</taxon>
        <taxon>Psyllidae</taxon>
        <taxon>Diaphorininae</taxon>
        <taxon>Diaphorina</taxon>
    </lineage>
</organism>
<keyword evidence="2" id="KW-1185">Reference proteome</keyword>
<dbReference type="RefSeq" id="XP_026680951.1">
    <property type="nucleotide sequence ID" value="XM_026825150.1"/>
</dbReference>
<dbReference type="GeneID" id="113468325"/>
<proteinExistence type="predicted"/>
<evidence type="ECO:0000256" key="1">
    <source>
        <dbReference type="SAM" id="MobiDB-lite"/>
    </source>
</evidence>
<sequence length="57" mass="6437">MLEDPWAALIPNSITQSRQENIQRGKVQTYDYSSSDEETPASTQDNEGSDSDDEEQE</sequence>